<evidence type="ECO:0000313" key="2">
    <source>
        <dbReference type="Proteomes" id="UP001283361"/>
    </source>
</evidence>
<organism evidence="1 2">
    <name type="scientific">Elysia crispata</name>
    <name type="common">lettuce slug</name>
    <dbReference type="NCBI Taxonomy" id="231223"/>
    <lineage>
        <taxon>Eukaryota</taxon>
        <taxon>Metazoa</taxon>
        <taxon>Spiralia</taxon>
        <taxon>Lophotrochozoa</taxon>
        <taxon>Mollusca</taxon>
        <taxon>Gastropoda</taxon>
        <taxon>Heterobranchia</taxon>
        <taxon>Euthyneura</taxon>
        <taxon>Panpulmonata</taxon>
        <taxon>Sacoglossa</taxon>
        <taxon>Placobranchoidea</taxon>
        <taxon>Plakobranchidae</taxon>
        <taxon>Elysia</taxon>
    </lineage>
</organism>
<protein>
    <submittedName>
        <fullName evidence="1">Uncharacterized protein</fullName>
    </submittedName>
</protein>
<proteinExistence type="predicted"/>
<accession>A0AAE1DTU4</accession>
<keyword evidence="2" id="KW-1185">Reference proteome</keyword>
<evidence type="ECO:0000313" key="1">
    <source>
        <dbReference type="EMBL" id="KAK3782714.1"/>
    </source>
</evidence>
<dbReference type="Proteomes" id="UP001283361">
    <property type="component" value="Unassembled WGS sequence"/>
</dbReference>
<name>A0AAE1DTU4_9GAST</name>
<dbReference type="EMBL" id="JAWDGP010002489">
    <property type="protein sequence ID" value="KAK3782714.1"/>
    <property type="molecule type" value="Genomic_DNA"/>
</dbReference>
<dbReference type="AlphaFoldDB" id="A0AAE1DTU4"/>
<sequence length="79" mass="8965">MSLQSAIDAPFSVTVGGFRHLPADNRDRWERTVRSARCRLRRSGQAGQQTLDTGLRWLRQSEPDSLTYGSAYRQELNGL</sequence>
<reference evidence="1" key="1">
    <citation type="journal article" date="2023" name="G3 (Bethesda)">
        <title>A reference genome for the long-term kleptoplast-retaining sea slug Elysia crispata morphotype clarki.</title>
        <authorList>
            <person name="Eastman K.E."/>
            <person name="Pendleton A.L."/>
            <person name="Shaikh M.A."/>
            <person name="Suttiyut T."/>
            <person name="Ogas R."/>
            <person name="Tomko P."/>
            <person name="Gavelis G."/>
            <person name="Widhalm J.R."/>
            <person name="Wisecaver J.H."/>
        </authorList>
    </citation>
    <scope>NUCLEOTIDE SEQUENCE</scope>
    <source>
        <strain evidence="1">ECLA1</strain>
    </source>
</reference>
<comment type="caution">
    <text evidence="1">The sequence shown here is derived from an EMBL/GenBank/DDBJ whole genome shotgun (WGS) entry which is preliminary data.</text>
</comment>
<gene>
    <name evidence="1" type="ORF">RRG08_037714</name>
</gene>